<comment type="caution">
    <text evidence="3">The sequence shown here is derived from an EMBL/GenBank/DDBJ whole genome shotgun (WGS) entry which is preliminary data.</text>
</comment>
<reference evidence="3 4" key="1">
    <citation type="submission" date="2019-08" db="EMBL/GenBank/DDBJ databases">
        <title>In-depth cultivation of the pig gut microbiome towards novel bacterial diversity and tailored functional studies.</title>
        <authorList>
            <person name="Wylensek D."/>
            <person name="Hitch T.C.A."/>
            <person name="Clavel T."/>
        </authorList>
    </citation>
    <scope>NUCLEOTIDE SEQUENCE [LARGE SCALE GENOMIC DNA]</scope>
    <source>
        <strain evidence="3 4">NM-380-WT-3C1</strain>
    </source>
</reference>
<evidence type="ECO:0000256" key="1">
    <source>
        <dbReference type="SAM" id="SignalP"/>
    </source>
</evidence>
<dbReference type="EMBL" id="VUNN01000003">
    <property type="protein sequence ID" value="MSU05658.1"/>
    <property type="molecule type" value="Genomic_DNA"/>
</dbReference>
<dbReference type="PANTHER" id="PTHR42852">
    <property type="entry name" value="THIOL:DISULFIDE INTERCHANGE PROTEIN DSBE"/>
    <property type="match status" value="1"/>
</dbReference>
<protein>
    <submittedName>
        <fullName evidence="3">TlpA family protein disulfide reductase</fullName>
    </submittedName>
</protein>
<keyword evidence="4" id="KW-1185">Reference proteome</keyword>
<feature type="chain" id="PRO_5030826150" evidence="1">
    <location>
        <begin position="20"/>
        <end position="167"/>
    </location>
</feature>
<dbReference type="AlphaFoldDB" id="A0A7X2PBY6"/>
<dbReference type="SUPFAM" id="SSF52833">
    <property type="entry name" value="Thioredoxin-like"/>
    <property type="match status" value="1"/>
</dbReference>
<evidence type="ECO:0000313" key="4">
    <source>
        <dbReference type="Proteomes" id="UP000460549"/>
    </source>
</evidence>
<dbReference type="InterPro" id="IPR050553">
    <property type="entry name" value="Thioredoxin_ResA/DsbE_sf"/>
</dbReference>
<proteinExistence type="predicted"/>
<evidence type="ECO:0000259" key="2">
    <source>
        <dbReference type="PROSITE" id="PS51352"/>
    </source>
</evidence>
<feature type="signal peptide" evidence="1">
    <location>
        <begin position="1"/>
        <end position="19"/>
    </location>
</feature>
<dbReference type="InterPro" id="IPR013740">
    <property type="entry name" value="Redoxin"/>
</dbReference>
<organism evidence="3 4">
    <name type="scientific">Bullifex porci</name>
    <dbReference type="NCBI Taxonomy" id="2606638"/>
    <lineage>
        <taxon>Bacteria</taxon>
        <taxon>Pseudomonadati</taxon>
        <taxon>Spirochaetota</taxon>
        <taxon>Spirochaetia</taxon>
        <taxon>Spirochaetales</taxon>
        <taxon>Spirochaetaceae</taxon>
        <taxon>Bullifex</taxon>
    </lineage>
</organism>
<accession>A0A7X2PBY6</accession>
<dbReference type="GO" id="GO:0016491">
    <property type="term" value="F:oxidoreductase activity"/>
    <property type="evidence" value="ECO:0007669"/>
    <property type="project" value="InterPro"/>
</dbReference>
<dbReference type="PANTHER" id="PTHR42852:SF13">
    <property type="entry name" value="PROTEIN DIPZ"/>
    <property type="match status" value="1"/>
</dbReference>
<name>A0A7X2PBY6_9SPIO</name>
<evidence type="ECO:0000313" key="3">
    <source>
        <dbReference type="EMBL" id="MSU05658.1"/>
    </source>
</evidence>
<dbReference type="InterPro" id="IPR013766">
    <property type="entry name" value="Thioredoxin_domain"/>
</dbReference>
<keyword evidence="1" id="KW-0732">Signal</keyword>
<dbReference type="PROSITE" id="PS51352">
    <property type="entry name" value="THIOREDOXIN_2"/>
    <property type="match status" value="1"/>
</dbReference>
<dbReference type="Gene3D" id="3.40.30.10">
    <property type="entry name" value="Glutaredoxin"/>
    <property type="match status" value="1"/>
</dbReference>
<dbReference type="Pfam" id="PF08534">
    <property type="entry name" value="Redoxin"/>
    <property type="match status" value="1"/>
</dbReference>
<dbReference type="CDD" id="cd02966">
    <property type="entry name" value="TlpA_like_family"/>
    <property type="match status" value="1"/>
</dbReference>
<gene>
    <name evidence="3" type="ORF">FYJ80_02525</name>
</gene>
<sequence>MKKICLLLLTLLLTLTLFANGNSEEDTASVISFESVDIFGNSVSSQELFSSSKITMINFWATYCNPCIGELPFLAKIPANYDPSELQIIGIITDATNQNAYDKAISLIKEKGADSYIHLLPSSSMNDVLSNISVVPTTLFVNNKGEIIKSVLGSNTFKRWQEIISEL</sequence>
<dbReference type="RefSeq" id="WP_154424559.1">
    <property type="nucleotide sequence ID" value="NZ_VUNN01000003.1"/>
</dbReference>
<dbReference type="Proteomes" id="UP000460549">
    <property type="component" value="Unassembled WGS sequence"/>
</dbReference>
<dbReference type="InterPro" id="IPR036249">
    <property type="entry name" value="Thioredoxin-like_sf"/>
</dbReference>
<feature type="domain" description="Thioredoxin" evidence="2">
    <location>
        <begin position="22"/>
        <end position="167"/>
    </location>
</feature>